<feature type="compositionally biased region" description="Low complexity" evidence="1">
    <location>
        <begin position="1"/>
        <end position="13"/>
    </location>
</feature>
<accession>A0AAE0Z1K6</accession>
<sequence>MSSSQSGRYSARSSDLRLTGRADRLTGEGRKAAFDSNNCTLQNLNSIRNWENSKSSSHNAISRLSNPYFDPTTQLEGGHLTYHNTPGKETMHQRQERFGDRAGLGSPGCGVSCLHWPQRVRFLVLSGMGGGGRDGIGWGHGEGGRKKRRIEKNSENKKKERGRGCVVGLGSSYQRRFLLKGNIEFTHARMHF</sequence>
<evidence type="ECO:0000313" key="2">
    <source>
        <dbReference type="EMBL" id="KAK3760152.1"/>
    </source>
</evidence>
<dbReference type="Proteomes" id="UP001283361">
    <property type="component" value="Unassembled WGS sequence"/>
</dbReference>
<comment type="caution">
    <text evidence="2">The sequence shown here is derived from an EMBL/GenBank/DDBJ whole genome shotgun (WGS) entry which is preliminary data.</text>
</comment>
<evidence type="ECO:0000313" key="3">
    <source>
        <dbReference type="Proteomes" id="UP001283361"/>
    </source>
</evidence>
<protein>
    <submittedName>
        <fullName evidence="2">Uncharacterized protein</fullName>
    </submittedName>
</protein>
<organism evidence="2 3">
    <name type="scientific">Elysia crispata</name>
    <name type="common">lettuce slug</name>
    <dbReference type="NCBI Taxonomy" id="231223"/>
    <lineage>
        <taxon>Eukaryota</taxon>
        <taxon>Metazoa</taxon>
        <taxon>Spiralia</taxon>
        <taxon>Lophotrochozoa</taxon>
        <taxon>Mollusca</taxon>
        <taxon>Gastropoda</taxon>
        <taxon>Heterobranchia</taxon>
        <taxon>Euthyneura</taxon>
        <taxon>Panpulmonata</taxon>
        <taxon>Sacoglossa</taxon>
        <taxon>Placobranchoidea</taxon>
        <taxon>Plakobranchidae</taxon>
        <taxon>Elysia</taxon>
    </lineage>
</organism>
<feature type="region of interest" description="Disordered" evidence="1">
    <location>
        <begin position="1"/>
        <end position="24"/>
    </location>
</feature>
<reference evidence="2" key="1">
    <citation type="journal article" date="2023" name="G3 (Bethesda)">
        <title>A reference genome for the long-term kleptoplast-retaining sea slug Elysia crispata morphotype clarki.</title>
        <authorList>
            <person name="Eastman K.E."/>
            <person name="Pendleton A.L."/>
            <person name="Shaikh M.A."/>
            <person name="Suttiyut T."/>
            <person name="Ogas R."/>
            <person name="Tomko P."/>
            <person name="Gavelis G."/>
            <person name="Widhalm J.R."/>
            <person name="Wisecaver J.H."/>
        </authorList>
    </citation>
    <scope>NUCLEOTIDE SEQUENCE</scope>
    <source>
        <strain evidence="2">ECLA1</strain>
    </source>
</reference>
<keyword evidence="3" id="KW-1185">Reference proteome</keyword>
<feature type="region of interest" description="Disordered" evidence="1">
    <location>
        <begin position="136"/>
        <end position="162"/>
    </location>
</feature>
<name>A0AAE0Z1K6_9GAST</name>
<dbReference type="EMBL" id="JAWDGP010005045">
    <property type="protein sequence ID" value="KAK3760152.1"/>
    <property type="molecule type" value="Genomic_DNA"/>
</dbReference>
<feature type="compositionally biased region" description="Basic and acidic residues" evidence="1">
    <location>
        <begin position="14"/>
        <end position="24"/>
    </location>
</feature>
<evidence type="ECO:0000256" key="1">
    <source>
        <dbReference type="SAM" id="MobiDB-lite"/>
    </source>
</evidence>
<proteinExistence type="predicted"/>
<gene>
    <name evidence="2" type="ORF">RRG08_041993</name>
</gene>
<dbReference type="AlphaFoldDB" id="A0AAE0Z1K6"/>